<keyword evidence="4" id="KW-0808">Transferase</keyword>
<feature type="transmembrane region" description="Helical" evidence="19">
    <location>
        <begin position="125"/>
        <end position="146"/>
    </location>
</feature>
<protein>
    <recommendedName>
        <fullName evidence="13">Probable peptidoglycan glycosyltransferase FtsW</fullName>
        <ecNumber evidence="15">2.4.99.28</ecNumber>
    </recommendedName>
    <alternativeName>
        <fullName evidence="14">Cell division protein FtsW</fullName>
    </alternativeName>
    <alternativeName>
        <fullName evidence="11">Cell wall polymerase</fullName>
    </alternativeName>
    <alternativeName>
        <fullName evidence="10">Peptidoglycan polymerase</fullName>
    </alternativeName>
</protein>
<dbReference type="GO" id="GO:0008955">
    <property type="term" value="F:peptidoglycan glycosyltransferase activity"/>
    <property type="evidence" value="ECO:0007669"/>
    <property type="project" value="UniProtKB-EC"/>
</dbReference>
<comment type="caution">
    <text evidence="20">The sequence shown here is derived from an EMBL/GenBank/DDBJ whole genome shotgun (WGS) entry which is preliminary data.</text>
</comment>
<feature type="transmembrane region" description="Helical" evidence="19">
    <location>
        <begin position="198"/>
        <end position="216"/>
    </location>
</feature>
<evidence type="ECO:0000256" key="2">
    <source>
        <dbReference type="ARBA" id="ARBA00004752"/>
    </source>
</evidence>
<evidence type="ECO:0000256" key="10">
    <source>
        <dbReference type="ARBA" id="ARBA00032370"/>
    </source>
</evidence>
<sequence length="484" mass="51011">MPSKPNGKPARNARSGGASSKRNAVVVGSSRGRNPVRIGPDDTDDEDLKGLDKAVALVTNGSPVSKAKSGGTSAKPVDYSGIRCLLNPVWCYYGFIIAVAGLTLFGLLMVFSSSAVDMIAKSRPAWYELLSQTAFAVAGIVVAFVLSSIPVKTFRKLAMIAMIAGVLLQLATKIPGIGSEAGGNVGWVSFGPVRFQPAEILKWVLSIWMPAALLAARSKRTVRRKPLVAFNAPPWLEKVGRIVEIFVPRPYWVPICGFVLAFTAVILGHDLGTAMIVVLIGAVVLLVGGFPLRMFVLLGGVGAAGILLMFVTGSSNRMNRIMATYGECSSEDLTGVCYQSIHGTYALASGGLTGVGLGNSREKWNYLPAAHNDFIFAVIGEELGFLGACAVILGFVVMGWCMIAIAVRHQDAYARMVIMAFTIWLVGQALVNIAVVVGILPVMGLPMPFISSGGTALIMCLAAAGTVVSMARSQTEIKAAVSKS</sequence>
<dbReference type="GO" id="GO:0008360">
    <property type="term" value="P:regulation of cell shape"/>
    <property type="evidence" value="ECO:0007669"/>
    <property type="project" value="UniProtKB-KW"/>
</dbReference>
<comment type="catalytic activity">
    <reaction evidence="16">
        <text>[GlcNAc-(1-&gt;4)-Mur2Ac(oyl-L-Ala-gamma-D-Glu-L-Lys-D-Ala-D-Ala)](n)-di-trans,octa-cis-undecaprenyl diphosphate + beta-D-GlcNAc-(1-&gt;4)-Mur2Ac(oyl-L-Ala-gamma-D-Glu-L-Lys-D-Ala-D-Ala)-di-trans,octa-cis-undecaprenyl diphosphate = [GlcNAc-(1-&gt;4)-Mur2Ac(oyl-L-Ala-gamma-D-Glu-L-Lys-D-Ala-D-Ala)](n+1)-di-trans,octa-cis-undecaprenyl diphosphate + di-trans,octa-cis-undecaprenyl diphosphate + H(+)</text>
        <dbReference type="Rhea" id="RHEA:23708"/>
        <dbReference type="Rhea" id="RHEA-COMP:9602"/>
        <dbReference type="Rhea" id="RHEA-COMP:9603"/>
        <dbReference type="ChEBI" id="CHEBI:15378"/>
        <dbReference type="ChEBI" id="CHEBI:58405"/>
        <dbReference type="ChEBI" id="CHEBI:60033"/>
        <dbReference type="ChEBI" id="CHEBI:78435"/>
        <dbReference type="EC" id="2.4.99.28"/>
    </reaction>
</comment>
<evidence type="ECO:0000256" key="1">
    <source>
        <dbReference type="ARBA" id="ARBA00004141"/>
    </source>
</evidence>
<keyword evidence="8 19" id="KW-1133">Transmembrane helix</keyword>
<evidence type="ECO:0000256" key="3">
    <source>
        <dbReference type="ARBA" id="ARBA00022676"/>
    </source>
</evidence>
<feature type="transmembrane region" description="Helical" evidence="19">
    <location>
        <begin position="251"/>
        <end position="268"/>
    </location>
</feature>
<evidence type="ECO:0000256" key="19">
    <source>
        <dbReference type="SAM" id="Phobius"/>
    </source>
</evidence>
<evidence type="ECO:0000256" key="18">
    <source>
        <dbReference type="SAM" id="MobiDB-lite"/>
    </source>
</evidence>
<comment type="function">
    <text evidence="17">Peptidoglycan polymerase that is essential for cell division.</text>
</comment>
<evidence type="ECO:0000256" key="13">
    <source>
        <dbReference type="ARBA" id="ARBA00041185"/>
    </source>
</evidence>
<proteinExistence type="inferred from homology"/>
<dbReference type="InterPro" id="IPR001182">
    <property type="entry name" value="FtsW/RodA"/>
</dbReference>
<dbReference type="Pfam" id="PF01098">
    <property type="entry name" value="FTSW_RODA_SPOVE"/>
    <property type="match status" value="1"/>
</dbReference>
<dbReference type="EC" id="2.4.99.28" evidence="15"/>
<dbReference type="PANTHER" id="PTHR30474">
    <property type="entry name" value="CELL CYCLE PROTEIN"/>
    <property type="match status" value="1"/>
</dbReference>
<dbReference type="GO" id="GO:0009252">
    <property type="term" value="P:peptidoglycan biosynthetic process"/>
    <property type="evidence" value="ECO:0007669"/>
    <property type="project" value="UniProtKB-KW"/>
</dbReference>
<evidence type="ECO:0000256" key="8">
    <source>
        <dbReference type="ARBA" id="ARBA00022989"/>
    </source>
</evidence>
<keyword evidence="3" id="KW-0328">Glycosyltransferase</keyword>
<feature type="region of interest" description="Disordered" evidence="18">
    <location>
        <begin position="1"/>
        <end position="46"/>
    </location>
</feature>
<keyword evidence="5 19" id="KW-0812">Transmembrane</keyword>
<dbReference type="InterPro" id="IPR018365">
    <property type="entry name" value="Cell_cycle_FtsW-rel_CS"/>
</dbReference>
<keyword evidence="20" id="KW-0131">Cell cycle</keyword>
<evidence type="ECO:0000256" key="16">
    <source>
        <dbReference type="ARBA" id="ARBA00049902"/>
    </source>
</evidence>
<comment type="pathway">
    <text evidence="2">Cell wall biogenesis; peptidoglycan biosynthesis.</text>
</comment>
<feature type="transmembrane region" description="Helical" evidence="19">
    <location>
        <begin position="158"/>
        <end position="178"/>
    </location>
</feature>
<feature type="transmembrane region" description="Helical" evidence="19">
    <location>
        <begin position="449"/>
        <end position="468"/>
    </location>
</feature>
<gene>
    <name evidence="20" type="ORF">Tam10B_0980</name>
</gene>
<evidence type="ECO:0000256" key="6">
    <source>
        <dbReference type="ARBA" id="ARBA00022960"/>
    </source>
</evidence>
<feature type="transmembrane region" description="Helical" evidence="19">
    <location>
        <begin position="295"/>
        <end position="313"/>
    </location>
</feature>
<feature type="transmembrane region" description="Helical" evidence="19">
    <location>
        <begin position="90"/>
        <end position="113"/>
    </location>
</feature>
<accession>A0A229VZH5</accession>
<evidence type="ECO:0000256" key="15">
    <source>
        <dbReference type="ARBA" id="ARBA00044770"/>
    </source>
</evidence>
<evidence type="ECO:0000256" key="11">
    <source>
        <dbReference type="ARBA" id="ARBA00033270"/>
    </source>
</evidence>
<evidence type="ECO:0000256" key="4">
    <source>
        <dbReference type="ARBA" id="ARBA00022679"/>
    </source>
</evidence>
<dbReference type="PANTHER" id="PTHR30474:SF2">
    <property type="entry name" value="PEPTIDOGLYCAN GLYCOSYLTRANSFERASE FTSW-RELATED"/>
    <property type="match status" value="1"/>
</dbReference>
<name>A0A229VZH5_9BIFI</name>
<dbReference type="GO" id="GO:0051301">
    <property type="term" value="P:cell division"/>
    <property type="evidence" value="ECO:0007669"/>
    <property type="project" value="UniProtKB-KW"/>
</dbReference>
<organism evidence="20 21">
    <name type="scientific">Bifidobacterium vansinderenii</name>
    <dbReference type="NCBI Taxonomy" id="1984871"/>
    <lineage>
        <taxon>Bacteria</taxon>
        <taxon>Bacillati</taxon>
        <taxon>Actinomycetota</taxon>
        <taxon>Actinomycetes</taxon>
        <taxon>Bifidobacteriales</taxon>
        <taxon>Bifidobacteriaceae</taxon>
        <taxon>Bifidobacterium</taxon>
    </lineage>
</organism>
<keyword evidence="7" id="KW-0573">Peptidoglycan synthesis</keyword>
<dbReference type="Proteomes" id="UP000215433">
    <property type="component" value="Unassembled WGS sequence"/>
</dbReference>
<dbReference type="AlphaFoldDB" id="A0A229VZH5"/>
<dbReference type="PROSITE" id="PS00428">
    <property type="entry name" value="FTSW_RODA_SPOVE"/>
    <property type="match status" value="1"/>
</dbReference>
<evidence type="ECO:0000256" key="9">
    <source>
        <dbReference type="ARBA" id="ARBA00023136"/>
    </source>
</evidence>
<feature type="transmembrane region" description="Helical" evidence="19">
    <location>
        <begin position="274"/>
        <end position="290"/>
    </location>
</feature>
<keyword evidence="9 19" id="KW-0472">Membrane</keyword>
<evidence type="ECO:0000256" key="12">
    <source>
        <dbReference type="ARBA" id="ARBA00038053"/>
    </source>
</evidence>
<feature type="transmembrane region" description="Helical" evidence="19">
    <location>
        <begin position="417"/>
        <end position="443"/>
    </location>
</feature>
<keyword evidence="20" id="KW-0132">Cell division</keyword>
<keyword evidence="6" id="KW-0133">Cell shape</keyword>
<dbReference type="EMBL" id="NEWD01000007">
    <property type="protein sequence ID" value="OXN01023.1"/>
    <property type="molecule type" value="Genomic_DNA"/>
</dbReference>
<comment type="similarity">
    <text evidence="12">Belongs to the SEDS family. FtsW subfamily.</text>
</comment>
<reference evidence="20 21" key="1">
    <citation type="submission" date="2017-05" db="EMBL/GenBank/DDBJ databases">
        <title>Bifidobacterium vansinderenii sp. nov.</title>
        <authorList>
            <person name="Lugli G.A."/>
            <person name="Duranti S."/>
            <person name="Mangifesta M."/>
        </authorList>
    </citation>
    <scope>NUCLEOTIDE SEQUENCE [LARGE SCALE GENOMIC DNA]</scope>
    <source>
        <strain evidence="20 21">Tam10B</strain>
    </source>
</reference>
<evidence type="ECO:0000256" key="17">
    <source>
        <dbReference type="ARBA" id="ARBA00049966"/>
    </source>
</evidence>
<evidence type="ECO:0000313" key="21">
    <source>
        <dbReference type="Proteomes" id="UP000215433"/>
    </source>
</evidence>
<comment type="subcellular location">
    <subcellularLocation>
        <location evidence="1">Membrane</location>
        <topology evidence="1">Multi-pass membrane protein</topology>
    </subcellularLocation>
</comment>
<dbReference type="GO" id="GO:0032153">
    <property type="term" value="C:cell division site"/>
    <property type="evidence" value="ECO:0007669"/>
    <property type="project" value="TreeGrafter"/>
</dbReference>
<evidence type="ECO:0000313" key="20">
    <source>
        <dbReference type="EMBL" id="OXN01023.1"/>
    </source>
</evidence>
<dbReference type="GO" id="GO:0005886">
    <property type="term" value="C:plasma membrane"/>
    <property type="evidence" value="ECO:0007669"/>
    <property type="project" value="TreeGrafter"/>
</dbReference>
<dbReference type="RefSeq" id="WP_233133592.1">
    <property type="nucleotide sequence ID" value="NZ_NEWD01000007.1"/>
</dbReference>
<evidence type="ECO:0000256" key="14">
    <source>
        <dbReference type="ARBA" id="ARBA00041418"/>
    </source>
</evidence>
<evidence type="ECO:0000256" key="5">
    <source>
        <dbReference type="ARBA" id="ARBA00022692"/>
    </source>
</evidence>
<dbReference type="GO" id="GO:0015648">
    <property type="term" value="F:lipid-linked peptidoglycan transporter activity"/>
    <property type="evidence" value="ECO:0007669"/>
    <property type="project" value="TreeGrafter"/>
</dbReference>
<feature type="transmembrane region" description="Helical" evidence="19">
    <location>
        <begin position="383"/>
        <end position="405"/>
    </location>
</feature>
<keyword evidence="21" id="KW-1185">Reference proteome</keyword>
<evidence type="ECO:0000256" key="7">
    <source>
        <dbReference type="ARBA" id="ARBA00022984"/>
    </source>
</evidence>